<gene>
    <name evidence="4" type="ORF">GCM10011348_43410</name>
</gene>
<sequence>MASEGRHMGRRYKEGPSRHQLLLMPPSIEEYVDVDSKVRAIDVYVSTLDLEKLGFQNAGGELSAGQPAFEPAALLKLYLWGYLNRTRSSRRLERETYRNLEVIWLLNQLHPSYKTIADFRKNNPTALKAVNKDFILLCRELSLFGAELVAIDSAFMEGNASKASIQTRTKLKRLQAKLEADIEAWHTTLAQGDRQEAQAAQDEEAMQDKLARLKRHLQHCQQDMEHLEASGETQLSRTDPDARLLNKKTDKGPTAGFNVQCAVDSQHGLIIASDVVNDGNDQNQLARMALQAKENLGTKNLEVVADSSYYNQLELKACEDADITPFVAISQRGKHDGRFGREDFIYDPDSDCYRCPAGNVLKFSCMGKTNNGKQMRRYISSRTDCKSCPLRGQCLKEKSNRRQLQRWEHEEVVERHQQRMETEGEAYMKQRAALAEHPLGTIKMWAGWTHFLCRGLDKVRAEFSLMTLSYNFTRVLNILPDLERFREYCEKRVA</sequence>
<keyword evidence="5" id="KW-1185">Reference proteome</keyword>
<protein>
    <submittedName>
        <fullName evidence="4">Transposase</fullName>
    </submittedName>
</protein>
<dbReference type="PANTHER" id="PTHR33408">
    <property type="entry name" value="TRANSPOSASE"/>
    <property type="match status" value="1"/>
</dbReference>
<name>A0A917ZRM2_9GAMM</name>
<dbReference type="NCBIfam" id="NF033551">
    <property type="entry name" value="transpos_IS1182"/>
    <property type="match status" value="1"/>
</dbReference>
<organism evidence="4 5">
    <name type="scientific">Marinobacterium nitratireducens</name>
    <dbReference type="NCBI Taxonomy" id="518897"/>
    <lineage>
        <taxon>Bacteria</taxon>
        <taxon>Pseudomonadati</taxon>
        <taxon>Pseudomonadota</taxon>
        <taxon>Gammaproteobacteria</taxon>
        <taxon>Oceanospirillales</taxon>
        <taxon>Oceanospirillaceae</taxon>
        <taxon>Marinobacterium</taxon>
    </lineage>
</organism>
<feature type="domain" description="Transposase DDE" evidence="3">
    <location>
        <begin position="355"/>
        <end position="475"/>
    </location>
</feature>
<evidence type="ECO:0000256" key="1">
    <source>
        <dbReference type="SAM" id="Coils"/>
    </source>
</evidence>
<comment type="caution">
    <text evidence="4">The sequence shown here is derived from an EMBL/GenBank/DDBJ whole genome shotgun (WGS) entry which is preliminary data.</text>
</comment>
<reference evidence="4 5" key="1">
    <citation type="journal article" date="2014" name="Int. J. Syst. Evol. Microbiol.">
        <title>Complete genome sequence of Corynebacterium casei LMG S-19264T (=DSM 44701T), isolated from a smear-ripened cheese.</title>
        <authorList>
            <consortium name="US DOE Joint Genome Institute (JGI-PGF)"/>
            <person name="Walter F."/>
            <person name="Albersmeier A."/>
            <person name="Kalinowski J."/>
            <person name="Ruckert C."/>
        </authorList>
    </citation>
    <scope>NUCLEOTIDE SEQUENCE [LARGE SCALE GENOMIC DNA]</scope>
    <source>
        <strain evidence="4 5">CGMCC 1.7286</strain>
    </source>
</reference>
<dbReference type="InterPro" id="IPR008490">
    <property type="entry name" value="Transposase_InsH_N"/>
</dbReference>
<dbReference type="EMBL" id="BMLT01000016">
    <property type="protein sequence ID" value="GGO88278.1"/>
    <property type="molecule type" value="Genomic_DNA"/>
</dbReference>
<evidence type="ECO:0000313" key="5">
    <source>
        <dbReference type="Proteomes" id="UP000599578"/>
    </source>
</evidence>
<keyword evidence="1" id="KW-0175">Coiled coil</keyword>
<dbReference type="AlphaFoldDB" id="A0A917ZRM2"/>
<evidence type="ECO:0000313" key="4">
    <source>
        <dbReference type="EMBL" id="GGO88278.1"/>
    </source>
</evidence>
<proteinExistence type="predicted"/>
<evidence type="ECO:0000259" key="3">
    <source>
        <dbReference type="Pfam" id="PF13751"/>
    </source>
</evidence>
<dbReference type="InterPro" id="IPR025668">
    <property type="entry name" value="Tnp_DDE_dom"/>
</dbReference>
<dbReference type="Pfam" id="PF13751">
    <property type="entry name" value="DDE_Tnp_1_6"/>
    <property type="match status" value="1"/>
</dbReference>
<evidence type="ECO:0000259" key="2">
    <source>
        <dbReference type="Pfam" id="PF05598"/>
    </source>
</evidence>
<feature type="domain" description="Transposase InsH N-terminal" evidence="2">
    <location>
        <begin position="28"/>
        <end position="121"/>
    </location>
</feature>
<dbReference type="Proteomes" id="UP000599578">
    <property type="component" value="Unassembled WGS sequence"/>
</dbReference>
<feature type="coiled-coil region" evidence="1">
    <location>
        <begin position="203"/>
        <end position="230"/>
    </location>
</feature>
<dbReference type="Pfam" id="PF05598">
    <property type="entry name" value="DUF772"/>
    <property type="match status" value="1"/>
</dbReference>
<accession>A0A917ZRM2</accession>
<dbReference type="PANTHER" id="PTHR33408:SF2">
    <property type="entry name" value="TRANSPOSASE DDE DOMAIN-CONTAINING PROTEIN"/>
    <property type="match status" value="1"/>
</dbReference>
<dbReference type="InterPro" id="IPR047629">
    <property type="entry name" value="IS1182_transpos"/>
</dbReference>